<protein>
    <submittedName>
        <fullName evidence="2">Uncharacterized protein</fullName>
    </submittedName>
</protein>
<accession>A0ABS5ZYJ0</accession>
<comment type="caution">
    <text evidence="2">The sequence shown here is derived from an EMBL/GenBank/DDBJ whole genome shotgun (WGS) entry which is preliminary data.</text>
</comment>
<reference evidence="2 3" key="1">
    <citation type="journal article" date="2021" name="ISME J.">
        <title>Genomic evolution of the class Acidithiobacillia: deep-branching Proteobacteria living in extreme acidic conditions.</title>
        <authorList>
            <person name="Moya-Beltran A."/>
            <person name="Beard S."/>
            <person name="Rojas-Villalobos C."/>
            <person name="Issotta F."/>
            <person name="Gallardo Y."/>
            <person name="Ulloa R."/>
            <person name="Giaveno A."/>
            <person name="Degli Esposti M."/>
            <person name="Johnson D.B."/>
            <person name="Quatrini R."/>
        </authorList>
    </citation>
    <scope>NUCLEOTIDE SEQUENCE [LARGE SCALE GENOMIC DNA]</scope>
    <source>
        <strain evidence="2 3">RW2</strain>
    </source>
</reference>
<proteinExistence type="predicted"/>
<organism evidence="2 3">
    <name type="scientific">Acidithiobacillus sulfurivorans</name>
    <dbReference type="NCBI Taxonomy" id="1958756"/>
    <lineage>
        <taxon>Bacteria</taxon>
        <taxon>Pseudomonadati</taxon>
        <taxon>Pseudomonadota</taxon>
        <taxon>Acidithiobacillia</taxon>
        <taxon>Acidithiobacillales</taxon>
        <taxon>Acidithiobacillaceae</taxon>
        <taxon>Acidithiobacillus</taxon>
    </lineage>
</organism>
<dbReference type="EMBL" id="JAAOMP010000068">
    <property type="protein sequence ID" value="MBU2759708.1"/>
    <property type="molecule type" value="Genomic_DNA"/>
</dbReference>
<name>A0ABS5ZYJ0_9PROT</name>
<dbReference type="RefSeq" id="WP_215883391.1">
    <property type="nucleotide sequence ID" value="NZ_JAAOMP010000068.1"/>
</dbReference>
<evidence type="ECO:0000313" key="2">
    <source>
        <dbReference type="EMBL" id="MBU2759708.1"/>
    </source>
</evidence>
<sequence length="293" mass="34097">MSQEVITRTPSTEADVSYRNGNRPSEQYARISLTLPEMARRVSTQADLDLLKARINQIPGHDQIRRSGAYHRAMAIAQTRIRTASLFGFDKVGGIKALAYGSGMALYFDRRFGFFFCEPNLYTMGDDNFSVTIAISTFILFAPDSMTEKEAKKRIKEFLPIGKALAEDIQRNYMSMDVFCDLKKPCEYMVKVMKFGYDEVDHEMGTDENGDVAMRYQDEFYTWYGAFRDRRDQWSFSVWEKEELLSWSVHEFIDNISEGPIKRQYAGFLKDIQYLQRDLFLSHDQDTESRTHH</sequence>
<dbReference type="Proteomes" id="UP000755654">
    <property type="component" value="Unassembled WGS sequence"/>
</dbReference>
<feature type="region of interest" description="Disordered" evidence="1">
    <location>
        <begin position="1"/>
        <end position="21"/>
    </location>
</feature>
<keyword evidence="3" id="KW-1185">Reference proteome</keyword>
<evidence type="ECO:0000313" key="3">
    <source>
        <dbReference type="Proteomes" id="UP000755654"/>
    </source>
</evidence>
<evidence type="ECO:0000256" key="1">
    <source>
        <dbReference type="SAM" id="MobiDB-lite"/>
    </source>
</evidence>
<gene>
    <name evidence="2" type="ORF">HAP95_06010</name>
</gene>